<comment type="caution">
    <text evidence="1">The sequence shown here is derived from an EMBL/GenBank/DDBJ whole genome shotgun (WGS) entry which is preliminary data.</text>
</comment>
<dbReference type="AlphaFoldDB" id="A0A9P9AID5"/>
<name>A0A9P9AID5_9HYPO</name>
<reference evidence="1 2" key="1">
    <citation type="journal article" date="2021" name="Nat. Commun.">
        <title>Genetic determinants of endophytism in the Arabidopsis root mycobiome.</title>
        <authorList>
            <person name="Mesny F."/>
            <person name="Miyauchi S."/>
            <person name="Thiergart T."/>
            <person name="Pickel B."/>
            <person name="Atanasova L."/>
            <person name="Karlsson M."/>
            <person name="Huettel B."/>
            <person name="Barry K.W."/>
            <person name="Haridas S."/>
            <person name="Chen C."/>
            <person name="Bauer D."/>
            <person name="Andreopoulos W."/>
            <person name="Pangilinan J."/>
            <person name="LaButti K."/>
            <person name="Riley R."/>
            <person name="Lipzen A."/>
            <person name="Clum A."/>
            <person name="Drula E."/>
            <person name="Henrissat B."/>
            <person name="Kohler A."/>
            <person name="Grigoriev I.V."/>
            <person name="Martin F.M."/>
            <person name="Hacquard S."/>
        </authorList>
    </citation>
    <scope>NUCLEOTIDE SEQUENCE [LARGE SCALE GENOMIC DNA]</scope>
    <source>
        <strain evidence="1 2">MPI-CAGE-CH-0241</strain>
    </source>
</reference>
<organism evidence="1 2">
    <name type="scientific">Thelonectria olida</name>
    <dbReference type="NCBI Taxonomy" id="1576542"/>
    <lineage>
        <taxon>Eukaryota</taxon>
        <taxon>Fungi</taxon>
        <taxon>Dikarya</taxon>
        <taxon>Ascomycota</taxon>
        <taxon>Pezizomycotina</taxon>
        <taxon>Sordariomycetes</taxon>
        <taxon>Hypocreomycetidae</taxon>
        <taxon>Hypocreales</taxon>
        <taxon>Nectriaceae</taxon>
        <taxon>Thelonectria</taxon>
    </lineage>
</organism>
<protein>
    <submittedName>
        <fullName evidence="1">Uncharacterized protein</fullName>
    </submittedName>
</protein>
<dbReference type="OrthoDB" id="5084141at2759"/>
<accession>A0A9P9AID5</accession>
<dbReference type="EMBL" id="JAGPYM010000056">
    <property type="protein sequence ID" value="KAH6871345.1"/>
    <property type="molecule type" value="Genomic_DNA"/>
</dbReference>
<dbReference type="Proteomes" id="UP000777438">
    <property type="component" value="Unassembled WGS sequence"/>
</dbReference>
<feature type="non-terminal residue" evidence="1">
    <location>
        <position position="1"/>
    </location>
</feature>
<evidence type="ECO:0000313" key="1">
    <source>
        <dbReference type="EMBL" id="KAH6871345.1"/>
    </source>
</evidence>
<evidence type="ECO:0000313" key="2">
    <source>
        <dbReference type="Proteomes" id="UP000777438"/>
    </source>
</evidence>
<feature type="non-terminal residue" evidence="1">
    <location>
        <position position="93"/>
    </location>
</feature>
<proteinExistence type="predicted"/>
<keyword evidence="2" id="KW-1185">Reference proteome</keyword>
<gene>
    <name evidence="1" type="ORF">B0T10DRAFT_375438</name>
</gene>
<sequence length="93" mass="10407">KERKDTAATDSQAELLSDAIESAAENGLTEPENSPLLETGEFEEDDISASDIFINVISSQEVDDPTINNIEPDLYYDEEPVNLQFADEREDQR</sequence>